<sequence>MSADFNVTCGLYVAEAACQKDTSVDCNGDKNDDGPVNAGADQVGELKGDGVESESKTGVRDDQENIQARAAEEEREEKPVEILEDPDVEGNKQELINHDELSDAA</sequence>
<reference evidence="2" key="1">
    <citation type="journal article" date="2020" name="bioRxiv">
        <title>Hybrid origin of Populus tomentosa Carr. identified through genome sequencing and phylogenomic analysis.</title>
        <authorList>
            <person name="An X."/>
            <person name="Gao K."/>
            <person name="Chen Z."/>
            <person name="Li J."/>
            <person name="Yang X."/>
            <person name="Yang X."/>
            <person name="Zhou J."/>
            <person name="Guo T."/>
            <person name="Zhao T."/>
            <person name="Huang S."/>
            <person name="Miao D."/>
            <person name="Khan W.U."/>
            <person name="Rao P."/>
            <person name="Ye M."/>
            <person name="Lei B."/>
            <person name="Liao W."/>
            <person name="Wang J."/>
            <person name="Ji L."/>
            <person name="Li Y."/>
            <person name="Guo B."/>
            <person name="Mustafa N.S."/>
            <person name="Li S."/>
            <person name="Yun Q."/>
            <person name="Keller S.R."/>
            <person name="Mao J."/>
            <person name="Zhang R."/>
            <person name="Strauss S.H."/>
        </authorList>
    </citation>
    <scope>NUCLEOTIDE SEQUENCE</scope>
    <source>
        <strain evidence="2">GM15</strain>
        <tissue evidence="2">Leaf</tissue>
    </source>
</reference>
<protein>
    <submittedName>
        <fullName evidence="2">Uncharacterized protein</fullName>
    </submittedName>
</protein>
<feature type="compositionally biased region" description="Basic and acidic residues" evidence="1">
    <location>
        <begin position="70"/>
        <end position="81"/>
    </location>
</feature>
<dbReference type="AlphaFoldDB" id="A0A8X8C881"/>
<comment type="caution">
    <text evidence="2">The sequence shown here is derived from an EMBL/GenBank/DDBJ whole genome shotgun (WGS) entry which is preliminary data.</text>
</comment>
<evidence type="ECO:0000313" key="3">
    <source>
        <dbReference type="Proteomes" id="UP000886885"/>
    </source>
</evidence>
<dbReference type="EMBL" id="JAAWWB010000031">
    <property type="protein sequence ID" value="KAG6744785.1"/>
    <property type="molecule type" value="Genomic_DNA"/>
</dbReference>
<gene>
    <name evidence="2" type="ORF">POTOM_051424</name>
</gene>
<feature type="region of interest" description="Disordered" evidence="1">
    <location>
        <begin position="23"/>
        <end position="105"/>
    </location>
</feature>
<evidence type="ECO:0000256" key="1">
    <source>
        <dbReference type="SAM" id="MobiDB-lite"/>
    </source>
</evidence>
<proteinExistence type="predicted"/>
<feature type="compositionally biased region" description="Basic and acidic residues" evidence="1">
    <location>
        <begin position="44"/>
        <end position="63"/>
    </location>
</feature>
<keyword evidence="3" id="KW-1185">Reference proteome</keyword>
<name>A0A8X8C881_POPTO</name>
<evidence type="ECO:0000313" key="2">
    <source>
        <dbReference type="EMBL" id="KAG6744785.1"/>
    </source>
</evidence>
<feature type="compositionally biased region" description="Basic and acidic residues" evidence="1">
    <location>
        <begin position="89"/>
        <end position="105"/>
    </location>
</feature>
<accession>A0A8X8C881</accession>
<organism evidence="2 3">
    <name type="scientific">Populus tomentosa</name>
    <name type="common">Chinese white poplar</name>
    <dbReference type="NCBI Taxonomy" id="118781"/>
    <lineage>
        <taxon>Eukaryota</taxon>
        <taxon>Viridiplantae</taxon>
        <taxon>Streptophyta</taxon>
        <taxon>Embryophyta</taxon>
        <taxon>Tracheophyta</taxon>
        <taxon>Spermatophyta</taxon>
        <taxon>Magnoliopsida</taxon>
        <taxon>eudicotyledons</taxon>
        <taxon>Gunneridae</taxon>
        <taxon>Pentapetalae</taxon>
        <taxon>rosids</taxon>
        <taxon>fabids</taxon>
        <taxon>Malpighiales</taxon>
        <taxon>Salicaceae</taxon>
        <taxon>Saliceae</taxon>
        <taxon>Populus</taxon>
    </lineage>
</organism>
<dbReference type="Proteomes" id="UP000886885">
    <property type="component" value="Chromosome 16A"/>
</dbReference>